<reference evidence="5 7" key="1">
    <citation type="submission" date="2018-08" db="EMBL/GenBank/DDBJ databases">
        <title>Proposal of Muricauda 72 sp.nov. and Muricauda NH166 sp.nov., isolated from seawater.</title>
        <authorList>
            <person name="Cheng H."/>
            <person name="Wu Y.-H."/>
            <person name="Guo L.-L."/>
            <person name="Xu X.-W."/>
        </authorList>
    </citation>
    <scope>NUCLEOTIDE SEQUENCE [LARGE SCALE GENOMIC DNA]</scope>
    <source>
        <strain evidence="5 7">NH166</strain>
    </source>
</reference>
<sequence>MKIFSLFLCFCCCVSFSQELSPIQVFTPSRYLGENQNWSLAQTNDKFIYVANNHTLLEFDGVRWKSYPSPNGSIFRAVSVAGDVIYTGCYMDFGFWTKDGLGRLSYTSLLGIIDQPVLEDEEFWNVQVVDDSVLFQSLSRIYVYNILDKSIGIIEAETAKAKIFNLRDHGILFQIKDKGIYKITKNRPELVTDDPSIKSRTVVGIFENNDGLVYLTTDGQGFFSKGGSEIRPWQFNLDSGSADLSIYSFLQLKDQSVILGTISHGMYQMTKEGQLLQHINQQNGLNNNTILNIFEDKDSNLWLAHDIGLSILNLSSPFQEYNDTAGNLGVVYTSTVYNGDLYLGTNQGLFRSRSSTNNFDLVPGTEGQVWCLVKLKNKLFCGHNNGTYLVEGNRAELISNVPGTWNIKEIEGVPDRLLQGNYNGLSVLKYQQGQWGLGYKIEGFNVSSRFFEFSDPDHVVVNHEYKGLFHLELNSGKTKVVSNTPELGKGYATSLVRFNDQLLYATNNGVFSFANQDQEFVLDSTLTKVFEAEGEGPMSILIPDDSNNRLWRFADHDMLYIEPSNIGNTPRLSKIAIPSFFRSNLGVSGFENINALGNGNYLIGTSGGYVTLDLEKVVAHDYPIYLTGVTKEYHNKPSQSVPHDSIMEFRFEDNSLGFAYSVPEYDKYTEVRYQYQLVGLYDSWSNWSSQPEISFENLPFGDYIFKVRAKVGGSLTENTASYAFIIRRPWYLSIPALVMYGLVFLVMSFSIHRVYKRYYRKQRERIVKENKRKLKRKKIQNQKRIVQINNERLLQEIEAKNRELAVSTMSLIKKNEFLNAIKDQLKKANNESAIKSVIRTIDRNISNEDDWKFFEEAFNNADKHFLKKIKEQHPELTANDLRLCAYLRLNLSSKEIAPLLNISLRSVEVKRYRLRKKMKLPHEEGLIEYILSI</sequence>
<dbReference type="InterPro" id="IPR011123">
    <property type="entry name" value="Y_Y_Y"/>
</dbReference>
<keyword evidence="2" id="KW-0812">Transmembrane</keyword>
<keyword evidence="2" id="KW-0472">Membrane</keyword>
<keyword evidence="1" id="KW-0175">Coiled coil</keyword>
<evidence type="ECO:0000313" key="8">
    <source>
        <dbReference type="Proteomes" id="UP000321528"/>
    </source>
</evidence>
<feature type="coiled-coil region" evidence="1">
    <location>
        <begin position="771"/>
        <end position="803"/>
    </location>
</feature>
<dbReference type="Gene3D" id="1.10.10.10">
    <property type="entry name" value="Winged helix-like DNA-binding domain superfamily/Winged helix DNA-binding domain"/>
    <property type="match status" value="1"/>
</dbReference>
<feature type="transmembrane region" description="Helical" evidence="2">
    <location>
        <begin position="730"/>
        <end position="755"/>
    </location>
</feature>
<keyword evidence="8" id="KW-1185">Reference proteome</keyword>
<dbReference type="InterPro" id="IPR000792">
    <property type="entry name" value="Tscrpt_reg_LuxR_C"/>
</dbReference>
<reference evidence="6 8" key="2">
    <citation type="submission" date="2019-07" db="EMBL/GenBank/DDBJ databases">
        <title>Draft genome of two Muricauda strains isolated from deep sea.</title>
        <authorList>
            <person name="Sun C."/>
        </authorList>
    </citation>
    <scope>NUCLEOTIDE SEQUENCE [LARGE SCALE GENOMIC DNA]</scope>
    <source>
        <strain evidence="6 8">NH166</strain>
    </source>
</reference>
<keyword evidence="2" id="KW-1133">Transmembrane helix</keyword>
<dbReference type="GO" id="GO:0006355">
    <property type="term" value="P:regulation of DNA-templated transcription"/>
    <property type="evidence" value="ECO:0007669"/>
    <property type="project" value="InterPro"/>
</dbReference>
<name>A0A418N943_9FLAO</name>
<evidence type="ECO:0000256" key="3">
    <source>
        <dbReference type="SAM" id="SignalP"/>
    </source>
</evidence>
<dbReference type="InterPro" id="IPR016032">
    <property type="entry name" value="Sig_transdc_resp-reg_C-effctor"/>
</dbReference>
<dbReference type="GO" id="GO:0003677">
    <property type="term" value="F:DNA binding"/>
    <property type="evidence" value="ECO:0007669"/>
    <property type="project" value="InterPro"/>
</dbReference>
<comment type="caution">
    <text evidence="5">The sequence shown here is derived from an EMBL/GenBank/DDBJ whole genome shotgun (WGS) entry which is preliminary data.</text>
</comment>
<evidence type="ECO:0000259" key="4">
    <source>
        <dbReference type="SMART" id="SM00421"/>
    </source>
</evidence>
<dbReference type="InterPro" id="IPR036388">
    <property type="entry name" value="WH-like_DNA-bd_sf"/>
</dbReference>
<organism evidence="5 7">
    <name type="scientific">Flagellimonas aequoris</name>
    <dbReference type="NCBI Taxonomy" id="2306997"/>
    <lineage>
        <taxon>Bacteria</taxon>
        <taxon>Pseudomonadati</taxon>
        <taxon>Bacteroidota</taxon>
        <taxon>Flavobacteriia</taxon>
        <taxon>Flavobacteriales</taxon>
        <taxon>Flavobacteriaceae</taxon>
        <taxon>Flagellimonas</taxon>
    </lineage>
</organism>
<dbReference type="Gene3D" id="2.130.10.10">
    <property type="entry name" value="YVTN repeat-like/Quinoprotein amine dehydrogenase"/>
    <property type="match status" value="2"/>
</dbReference>
<feature type="chain" id="PRO_5019430692" evidence="3">
    <location>
        <begin position="18"/>
        <end position="933"/>
    </location>
</feature>
<dbReference type="EMBL" id="QXFJ01000017">
    <property type="protein sequence ID" value="RIV71522.1"/>
    <property type="molecule type" value="Genomic_DNA"/>
</dbReference>
<dbReference type="SUPFAM" id="SSF63829">
    <property type="entry name" value="Calcium-dependent phosphotriesterase"/>
    <property type="match status" value="1"/>
</dbReference>
<dbReference type="Proteomes" id="UP000321528">
    <property type="component" value="Unassembled WGS sequence"/>
</dbReference>
<protein>
    <submittedName>
        <fullName evidence="5">Two component regulator three y domain-containing protein</fullName>
    </submittedName>
</protein>
<keyword evidence="3" id="KW-0732">Signal</keyword>
<accession>A0A418N943</accession>
<proteinExistence type="predicted"/>
<dbReference type="SMART" id="SM00421">
    <property type="entry name" value="HTH_LUXR"/>
    <property type="match status" value="1"/>
</dbReference>
<dbReference type="OrthoDB" id="1090267at2"/>
<feature type="domain" description="HTH luxR-type" evidence="4">
    <location>
        <begin position="873"/>
        <end position="930"/>
    </location>
</feature>
<dbReference type="InterPro" id="IPR015943">
    <property type="entry name" value="WD40/YVTN_repeat-like_dom_sf"/>
</dbReference>
<evidence type="ECO:0000313" key="5">
    <source>
        <dbReference type="EMBL" id="RIV71522.1"/>
    </source>
</evidence>
<dbReference type="Proteomes" id="UP000284189">
    <property type="component" value="Unassembled WGS sequence"/>
</dbReference>
<dbReference type="AlphaFoldDB" id="A0A418N943"/>
<feature type="signal peptide" evidence="3">
    <location>
        <begin position="1"/>
        <end position="17"/>
    </location>
</feature>
<evidence type="ECO:0000313" key="6">
    <source>
        <dbReference type="EMBL" id="TXK03087.1"/>
    </source>
</evidence>
<evidence type="ECO:0000313" key="7">
    <source>
        <dbReference type="Proteomes" id="UP000284189"/>
    </source>
</evidence>
<dbReference type="InterPro" id="IPR013783">
    <property type="entry name" value="Ig-like_fold"/>
</dbReference>
<evidence type="ECO:0000256" key="1">
    <source>
        <dbReference type="SAM" id="Coils"/>
    </source>
</evidence>
<evidence type="ECO:0000256" key="2">
    <source>
        <dbReference type="SAM" id="Phobius"/>
    </source>
</evidence>
<dbReference type="SUPFAM" id="SSF46894">
    <property type="entry name" value="C-terminal effector domain of the bipartite response regulators"/>
    <property type="match status" value="1"/>
</dbReference>
<dbReference type="Pfam" id="PF07495">
    <property type="entry name" value="Y_Y_Y"/>
    <property type="match status" value="1"/>
</dbReference>
<dbReference type="Gene3D" id="2.60.40.10">
    <property type="entry name" value="Immunoglobulins"/>
    <property type="match status" value="1"/>
</dbReference>
<gene>
    <name evidence="5" type="ORF">D2U88_07090</name>
    <name evidence="6" type="ORF">FQ019_07035</name>
</gene>
<dbReference type="EMBL" id="VNWL01000016">
    <property type="protein sequence ID" value="TXK03087.1"/>
    <property type="molecule type" value="Genomic_DNA"/>
</dbReference>